<reference evidence="4" key="1">
    <citation type="journal article" date="2019" name="Int. J. Syst. Evol. Microbiol.">
        <title>The Global Catalogue of Microorganisms (GCM) 10K type strain sequencing project: providing services to taxonomists for standard genome sequencing and annotation.</title>
        <authorList>
            <consortium name="The Broad Institute Genomics Platform"/>
            <consortium name="The Broad Institute Genome Sequencing Center for Infectious Disease"/>
            <person name="Wu L."/>
            <person name="Ma J."/>
        </authorList>
    </citation>
    <scope>NUCLEOTIDE SEQUENCE [LARGE SCALE GENOMIC DNA]</scope>
    <source>
        <strain evidence="4">CGMCC 4.7020</strain>
    </source>
</reference>
<protein>
    <submittedName>
        <fullName evidence="3">Type I restriction enzyme endonuclease domain-containing protein</fullName>
    </submittedName>
</protein>
<sequence length="123" mass="13118">MEETPGNGVGRLGSPVVVFVVGYAEPGADAGVQDVGVALSLAASQQPGGFLGRHAAQKRAAHRASSSPTGSREPARARLRSAIKRLLARRSYPPDQEVDAIKLVLKQMEHFANEWSTKEAKED</sequence>
<evidence type="ECO:0000256" key="1">
    <source>
        <dbReference type="SAM" id="MobiDB-lite"/>
    </source>
</evidence>
<dbReference type="Proteomes" id="UP001597058">
    <property type="component" value="Unassembled WGS sequence"/>
</dbReference>
<evidence type="ECO:0000313" key="4">
    <source>
        <dbReference type="Proteomes" id="UP001597058"/>
    </source>
</evidence>
<dbReference type="InterPro" id="IPR021810">
    <property type="entry name" value="T1RH-like_C"/>
</dbReference>
<proteinExistence type="predicted"/>
<feature type="region of interest" description="Disordered" evidence="1">
    <location>
        <begin position="51"/>
        <end position="76"/>
    </location>
</feature>
<keyword evidence="4" id="KW-1185">Reference proteome</keyword>
<feature type="domain" description="Type I restriction enzyme HindI endonuclease subunit-like C-terminal" evidence="2">
    <location>
        <begin position="71"/>
        <end position="113"/>
    </location>
</feature>
<keyword evidence="3" id="KW-0255">Endonuclease</keyword>
<gene>
    <name evidence="3" type="ORF">ACFQ5X_23460</name>
</gene>
<organism evidence="3 4">
    <name type="scientific">Streptomyces kaempferi</name>
    <dbReference type="NCBI Taxonomy" id="333725"/>
    <lineage>
        <taxon>Bacteria</taxon>
        <taxon>Bacillati</taxon>
        <taxon>Actinomycetota</taxon>
        <taxon>Actinomycetes</taxon>
        <taxon>Kitasatosporales</taxon>
        <taxon>Streptomycetaceae</taxon>
        <taxon>Streptomyces</taxon>
    </lineage>
</organism>
<name>A0ABW3XJP0_9ACTN</name>
<dbReference type="EMBL" id="JBHTMM010000030">
    <property type="protein sequence ID" value="MFD1308800.1"/>
    <property type="molecule type" value="Genomic_DNA"/>
</dbReference>
<accession>A0ABW3XJP0</accession>
<evidence type="ECO:0000259" key="2">
    <source>
        <dbReference type="Pfam" id="PF11867"/>
    </source>
</evidence>
<dbReference type="GO" id="GO:0004519">
    <property type="term" value="F:endonuclease activity"/>
    <property type="evidence" value="ECO:0007669"/>
    <property type="project" value="UniProtKB-KW"/>
</dbReference>
<dbReference type="RefSeq" id="WP_381233355.1">
    <property type="nucleotide sequence ID" value="NZ_JBHSKH010000010.1"/>
</dbReference>
<keyword evidence="3" id="KW-0540">Nuclease</keyword>
<evidence type="ECO:0000313" key="3">
    <source>
        <dbReference type="EMBL" id="MFD1308800.1"/>
    </source>
</evidence>
<comment type="caution">
    <text evidence="3">The sequence shown here is derived from an EMBL/GenBank/DDBJ whole genome shotgun (WGS) entry which is preliminary data.</text>
</comment>
<dbReference type="Pfam" id="PF11867">
    <property type="entry name" value="T1RH-like_C"/>
    <property type="match status" value="1"/>
</dbReference>
<keyword evidence="3" id="KW-0378">Hydrolase</keyword>